<dbReference type="Proteomes" id="UP001497744">
    <property type="component" value="Unassembled WGS sequence"/>
</dbReference>
<feature type="region of interest" description="Disordered" evidence="16">
    <location>
        <begin position="283"/>
        <end position="309"/>
    </location>
</feature>
<name>A0AAV4LVF3_BABCB</name>
<dbReference type="PROSITE" id="PS00518">
    <property type="entry name" value="ZF_RING_1"/>
    <property type="match status" value="1"/>
</dbReference>
<feature type="coiled-coil region" evidence="15">
    <location>
        <begin position="334"/>
        <end position="404"/>
    </location>
</feature>
<keyword evidence="11 14" id="KW-0175">Coiled coil</keyword>
<accession>A0AAV4LVF3</accession>
<organism evidence="18 19">
    <name type="scientific">Babesia caballi</name>
    <dbReference type="NCBI Taxonomy" id="5871"/>
    <lineage>
        <taxon>Eukaryota</taxon>
        <taxon>Sar</taxon>
        <taxon>Alveolata</taxon>
        <taxon>Apicomplexa</taxon>
        <taxon>Aconoidasida</taxon>
        <taxon>Piroplasmida</taxon>
        <taxon>Babesiidae</taxon>
        <taxon>Babesia</taxon>
    </lineage>
</organism>
<dbReference type="InterPro" id="IPR013083">
    <property type="entry name" value="Znf_RING/FYVE/PHD"/>
</dbReference>
<dbReference type="PROSITE" id="PS50089">
    <property type="entry name" value="ZF_RING_2"/>
    <property type="match status" value="1"/>
</dbReference>
<evidence type="ECO:0000256" key="15">
    <source>
        <dbReference type="SAM" id="Coils"/>
    </source>
</evidence>
<dbReference type="CDD" id="cd16499">
    <property type="entry name" value="RING-HC_Bre1-like"/>
    <property type="match status" value="1"/>
</dbReference>
<dbReference type="RefSeq" id="XP_067715666.1">
    <property type="nucleotide sequence ID" value="XM_067859565.1"/>
</dbReference>
<comment type="similarity">
    <text evidence="4 14">Belongs to the BRE1 family.</text>
</comment>
<evidence type="ECO:0000256" key="5">
    <source>
        <dbReference type="ARBA" id="ARBA00022679"/>
    </source>
</evidence>
<evidence type="ECO:0000256" key="13">
    <source>
        <dbReference type="PROSITE-ProRule" id="PRU00175"/>
    </source>
</evidence>
<keyword evidence="12 14" id="KW-0539">Nucleus</keyword>
<protein>
    <recommendedName>
        <fullName evidence="14">E3 ubiquitin protein ligase</fullName>
        <ecNumber evidence="14">2.3.2.27</ecNumber>
    </recommendedName>
</protein>
<proteinExistence type="inferred from homology"/>
<dbReference type="SUPFAM" id="SSF57850">
    <property type="entry name" value="RING/U-box"/>
    <property type="match status" value="1"/>
</dbReference>
<evidence type="ECO:0000256" key="10">
    <source>
        <dbReference type="ARBA" id="ARBA00022853"/>
    </source>
</evidence>
<evidence type="ECO:0000256" key="4">
    <source>
        <dbReference type="ARBA" id="ARBA00005555"/>
    </source>
</evidence>
<dbReference type="GO" id="GO:0033503">
    <property type="term" value="C:HULC complex"/>
    <property type="evidence" value="ECO:0007669"/>
    <property type="project" value="TreeGrafter"/>
</dbReference>
<keyword evidence="5 14" id="KW-0808">Transferase</keyword>
<feature type="domain" description="RING-type" evidence="17">
    <location>
        <begin position="635"/>
        <end position="674"/>
    </location>
</feature>
<dbReference type="GO" id="GO:0005634">
    <property type="term" value="C:nucleus"/>
    <property type="evidence" value="ECO:0007669"/>
    <property type="project" value="UniProtKB-SubCell"/>
</dbReference>
<feature type="region of interest" description="Disordered" evidence="16">
    <location>
        <begin position="185"/>
        <end position="215"/>
    </location>
</feature>
<evidence type="ECO:0000313" key="18">
    <source>
        <dbReference type="EMBL" id="GIX63597.1"/>
    </source>
</evidence>
<evidence type="ECO:0000256" key="6">
    <source>
        <dbReference type="ARBA" id="ARBA00022723"/>
    </source>
</evidence>
<dbReference type="SMART" id="SM00184">
    <property type="entry name" value="RING"/>
    <property type="match status" value="1"/>
</dbReference>
<keyword evidence="6 14" id="KW-0479">Metal-binding</keyword>
<comment type="subcellular location">
    <subcellularLocation>
        <location evidence="2 14">Nucleus</location>
    </subcellularLocation>
</comment>
<sequence>MSPRKRHKGAPEEETVELPLKDEAADAECFFKLRECLGEYRSEVDRLQACNGALLRENDCLRHLCASVGGIWDVLGNELDRVLECPAPVESADPSAAADEFLERLSRTRLPFTVSFVGDKASSDPADIAFESTRIATPEAGGPAPGKSESDGAGDTDRSQSFVAAHVEAFNGKKDALLSRVKRLAAASAPPSDDGKDGAAPAPEGPQDLEKQLASERSKCRVLELAIVRLGDSVSEYREHARDDRARCGSHEVEISRLTKLNASMRHSLDAARAEVSRLDEALAKASAEAEDSSAESTGSPYEHHTPAKSISTDELTVDMIVGTALYSSLYEKCKSLDDEIWRLERDNASLRKHSEELALEHDRKLLEVVQKLDSTHEALVARVEEYDRLVESLKDELSRQREKQEHLGSTTAELRCERDSLRCELQEKDRTLQERLSQMAQVISAFTPSDPDAAGPNSPASHDHMQALSLELEEISMAYEEKLRHTDILLQQLTEAQGFRERCLTAEAGMRELQDKLTRTVALCDRTVRDAYQHKEDLSQRLETYRASWIESQRRCQVFEQKRDLAASALCESQAQLRRCQVDQIELKARLLQLQGTPPASVGLSFSAEFSGERGDEFGSVVRENTVLRRRMTCTVCSEHFRDRCLTKCGHVFCEPCITRNLKSRNRKCPVCKLVAARRAGSGGSTAEAAGPTGGHAGGSSSLVHLGGEGLADLLDLLELVLELLLGGGLVGLEPLDGLVNGGEGSADLAGLELRLDGVLVKGVPHAVAVVLKLVLGLHARAPVLVLLLELLGLSNHALNVGSAETALVVGDGDVLRFAGGLVHGSDVEDTVGVDVEGDLDLGNTPGSRSNASEVELSEQVVVLGHGTLALEDLNEHTLLLVLVGGEDLGLLGGNGGVSLDEHRHDTTGGLETEGQGSDIEQQKLLDLARLVTGKDGGLDGGTVGDGLVRVDRAAGLLAVEEVLDEGLNLGDTGGTADEHDLVDLPLVKTTGLQSLLDGDEGAPELLATHFLETSTADGGVVVDTLVKGVELNGGLSRAGEHTLGAFTVGPETTESTLVAGEVLAVVDPHEVTDTVLDQKVVKVLTSEVGVTGGGLDFENTVLNGKNGDIESTTSQVEDEHVFLVGTLLVKTVGNGSGGRLVDDTHNVETSNGAGVLGGLTLGVVEVGGDGDDGVLDGLAEVELSNLLHLDENHRGDFLRVEGLLLPLEGDLNGGLSADTVDDLERPVLHVILNGRVVKPSSDKPLRVENGVFGVAGFLVLGSVTNETLGVGEGDIRGGRPVTLVVGDDLNIVVLVNTHTRVGGTQIDTDGWSRHFGCYFRPAQ</sequence>
<evidence type="ECO:0000259" key="17">
    <source>
        <dbReference type="PROSITE" id="PS50089"/>
    </source>
</evidence>
<dbReference type="Gene3D" id="3.30.40.10">
    <property type="entry name" value="Zinc/RING finger domain, C3HC4 (zinc finger)"/>
    <property type="match status" value="1"/>
</dbReference>
<dbReference type="InterPro" id="IPR001841">
    <property type="entry name" value="Znf_RING"/>
</dbReference>
<dbReference type="GO" id="GO:0061630">
    <property type="term" value="F:ubiquitin protein ligase activity"/>
    <property type="evidence" value="ECO:0007669"/>
    <property type="project" value="UniProtKB-EC"/>
</dbReference>
<reference evidence="18 19" key="1">
    <citation type="submission" date="2021-06" db="EMBL/GenBank/DDBJ databases">
        <title>Genome sequence of Babesia caballi.</title>
        <authorList>
            <person name="Yamagishi J."/>
            <person name="Kidaka T."/>
            <person name="Ochi A."/>
        </authorList>
    </citation>
    <scope>NUCLEOTIDE SEQUENCE [LARGE SCALE GENOMIC DNA]</scope>
    <source>
        <strain evidence="18">USDA-D6B2</strain>
    </source>
</reference>
<evidence type="ECO:0000256" key="16">
    <source>
        <dbReference type="SAM" id="MobiDB-lite"/>
    </source>
</evidence>
<dbReference type="GeneID" id="94195078"/>
<dbReference type="InterPro" id="IPR013956">
    <property type="entry name" value="E3_ubiquit_lig_Bre1"/>
</dbReference>
<comment type="caution">
    <text evidence="18">The sequence shown here is derived from an EMBL/GenBank/DDBJ whole genome shotgun (WGS) entry which is preliminary data.</text>
</comment>
<keyword evidence="19" id="KW-1185">Reference proteome</keyword>
<keyword evidence="7 13" id="KW-0863">Zinc-finger</keyword>
<comment type="pathway">
    <text evidence="3 14">Protein modification; protein ubiquitination.</text>
</comment>
<dbReference type="GO" id="GO:0006325">
    <property type="term" value="P:chromatin organization"/>
    <property type="evidence" value="ECO:0007669"/>
    <property type="project" value="UniProtKB-KW"/>
</dbReference>
<dbReference type="Pfam" id="PF00097">
    <property type="entry name" value="zf-C3HC4"/>
    <property type="match status" value="1"/>
</dbReference>
<dbReference type="Pfam" id="PF10712">
    <property type="entry name" value="NAD-GH"/>
    <property type="match status" value="1"/>
</dbReference>
<evidence type="ECO:0000256" key="12">
    <source>
        <dbReference type="ARBA" id="ARBA00023242"/>
    </source>
</evidence>
<evidence type="ECO:0000313" key="19">
    <source>
        <dbReference type="Proteomes" id="UP001497744"/>
    </source>
</evidence>
<dbReference type="EMBL" id="BPLF01000002">
    <property type="protein sequence ID" value="GIX63597.1"/>
    <property type="molecule type" value="Genomic_DNA"/>
</dbReference>
<evidence type="ECO:0000256" key="1">
    <source>
        <dbReference type="ARBA" id="ARBA00000900"/>
    </source>
</evidence>
<dbReference type="InterPro" id="IPR018957">
    <property type="entry name" value="Znf_C3HC4_RING-type"/>
</dbReference>
<evidence type="ECO:0000256" key="11">
    <source>
        <dbReference type="ARBA" id="ARBA00023054"/>
    </source>
</evidence>
<keyword evidence="9 14" id="KW-0862">Zinc</keyword>
<dbReference type="PANTHER" id="PTHR23163:SF0">
    <property type="entry name" value="E3 UBIQUITIN-PROTEIN LIGASE BRE1"/>
    <property type="match status" value="1"/>
</dbReference>
<comment type="catalytic activity">
    <reaction evidence="1 14">
        <text>S-ubiquitinyl-[E2 ubiquitin-conjugating enzyme]-L-cysteine + [acceptor protein]-L-lysine = [E2 ubiquitin-conjugating enzyme]-L-cysteine + N(6)-ubiquitinyl-[acceptor protein]-L-lysine.</text>
        <dbReference type="EC" id="2.3.2.27"/>
    </reaction>
</comment>
<gene>
    <name evidence="18" type="ORF">BcabD6B2_30320</name>
</gene>
<dbReference type="InterPro" id="IPR019651">
    <property type="entry name" value="Glutamate_DH_NAD-spec"/>
</dbReference>
<keyword evidence="10 14" id="KW-0156">Chromatin regulator</keyword>
<evidence type="ECO:0000256" key="3">
    <source>
        <dbReference type="ARBA" id="ARBA00004906"/>
    </source>
</evidence>
<dbReference type="GO" id="GO:0008270">
    <property type="term" value="F:zinc ion binding"/>
    <property type="evidence" value="ECO:0007669"/>
    <property type="project" value="UniProtKB-KW"/>
</dbReference>
<dbReference type="GO" id="GO:0016567">
    <property type="term" value="P:protein ubiquitination"/>
    <property type="evidence" value="ECO:0007669"/>
    <property type="project" value="UniProtKB-UniRule"/>
</dbReference>
<keyword evidence="8 14" id="KW-0833">Ubl conjugation pathway</keyword>
<evidence type="ECO:0000256" key="7">
    <source>
        <dbReference type="ARBA" id="ARBA00022771"/>
    </source>
</evidence>
<feature type="region of interest" description="Disordered" evidence="16">
    <location>
        <begin position="134"/>
        <end position="158"/>
    </location>
</feature>
<evidence type="ECO:0000256" key="2">
    <source>
        <dbReference type="ARBA" id="ARBA00004123"/>
    </source>
</evidence>
<evidence type="ECO:0000256" key="8">
    <source>
        <dbReference type="ARBA" id="ARBA00022786"/>
    </source>
</evidence>
<dbReference type="PANTHER" id="PTHR23163">
    <property type="entry name" value="RING FINGER PROTEIN-RELATED"/>
    <property type="match status" value="1"/>
</dbReference>
<dbReference type="InterPro" id="IPR017907">
    <property type="entry name" value="Znf_RING_CS"/>
</dbReference>
<evidence type="ECO:0000256" key="9">
    <source>
        <dbReference type="ARBA" id="ARBA00022833"/>
    </source>
</evidence>
<dbReference type="EC" id="2.3.2.27" evidence="14"/>
<evidence type="ECO:0000256" key="14">
    <source>
        <dbReference type="RuleBase" id="RU365038"/>
    </source>
</evidence>